<evidence type="ECO:0000259" key="2">
    <source>
        <dbReference type="PROSITE" id="PS50106"/>
    </source>
</evidence>
<proteinExistence type="inferred from homology"/>
<comment type="similarity">
    <text evidence="1">Belongs to the peptidase S1C family.</text>
</comment>
<dbReference type="InterPro" id="IPR036034">
    <property type="entry name" value="PDZ_sf"/>
</dbReference>
<dbReference type="InterPro" id="IPR041489">
    <property type="entry name" value="PDZ_6"/>
</dbReference>
<dbReference type="AlphaFoldDB" id="A0A382G475"/>
<protein>
    <recommendedName>
        <fullName evidence="2">PDZ domain-containing protein</fullName>
    </recommendedName>
</protein>
<dbReference type="PROSITE" id="PS50106">
    <property type="entry name" value="PDZ"/>
    <property type="match status" value="1"/>
</dbReference>
<name>A0A382G475_9ZZZZ</name>
<dbReference type="Gene3D" id="2.30.42.10">
    <property type="match status" value="2"/>
</dbReference>
<gene>
    <name evidence="3" type="ORF">METZ01_LOCUS222419</name>
</gene>
<dbReference type="EMBL" id="UINC01053264">
    <property type="protein sequence ID" value="SVB69565.1"/>
    <property type="molecule type" value="Genomic_DNA"/>
</dbReference>
<organism evidence="3">
    <name type="scientific">marine metagenome</name>
    <dbReference type="NCBI Taxonomy" id="408172"/>
    <lineage>
        <taxon>unclassified sequences</taxon>
        <taxon>metagenomes</taxon>
        <taxon>ecological metagenomes</taxon>
    </lineage>
</organism>
<dbReference type="Pfam" id="PF17820">
    <property type="entry name" value="PDZ_6"/>
    <property type="match status" value="1"/>
</dbReference>
<evidence type="ECO:0000256" key="1">
    <source>
        <dbReference type="ARBA" id="ARBA00010541"/>
    </source>
</evidence>
<evidence type="ECO:0000313" key="3">
    <source>
        <dbReference type="EMBL" id="SVB69565.1"/>
    </source>
</evidence>
<feature type="domain" description="PDZ" evidence="2">
    <location>
        <begin position="244"/>
        <end position="312"/>
    </location>
</feature>
<dbReference type="PANTHER" id="PTHR22939">
    <property type="entry name" value="SERINE PROTEASE FAMILY S1C HTRA-RELATED"/>
    <property type="match status" value="1"/>
</dbReference>
<dbReference type="InterPro" id="IPR001478">
    <property type="entry name" value="PDZ"/>
</dbReference>
<sequence length="443" mass="49469">MKHLLLTTIAAVLSASAILVFGQEANTKTKLLNVLEDENALGTDFWIYNNLEAARAEAKRTNKPMFVTFRCVPCVDCKGFDAEVAKNNQRIVKLAQEAFIAVRQVEMKGVDLSQFQFDYDLNWAAMFLNADGTVYARYGTQSAKGADAYNSIESLEKTMRLVLALHKNYPANKSELSGKLGKPKPYKSALEMPGMKHRNKLAGSTTRNNCVHCHNIHDAEHQQLQALGPLAHDVLWRYPLPDNIGLHIDPTDGCIVKAVQPESPASKAGLLSGDVLTHADGQALTSIADLQWVLHNLPNTRTGVMLKAVRRNHNIDSKLAMPTNWKRTDISWRGSLWSIKPVLAVWCEPMKEERINELNLSEGVKPLEVRWINTGRPEGRNAKLAGLQQGDIIVAIEGKPLQMSSEHFNMYIKLKYEVGDNLPLTLLRKGRRMNFNWPLTDGG</sequence>
<accession>A0A382G475</accession>
<reference evidence="3" key="1">
    <citation type="submission" date="2018-05" db="EMBL/GenBank/DDBJ databases">
        <authorList>
            <person name="Lanie J.A."/>
            <person name="Ng W.-L."/>
            <person name="Kazmierczak K.M."/>
            <person name="Andrzejewski T.M."/>
            <person name="Davidsen T.M."/>
            <person name="Wayne K.J."/>
            <person name="Tettelin H."/>
            <person name="Glass J.I."/>
            <person name="Rusch D."/>
            <person name="Podicherti R."/>
            <person name="Tsui H.-C.T."/>
            <person name="Winkler M.E."/>
        </authorList>
    </citation>
    <scope>NUCLEOTIDE SEQUENCE</scope>
</reference>
<dbReference type="Pfam" id="PF13899">
    <property type="entry name" value="Thioredoxin_7"/>
    <property type="match status" value="1"/>
</dbReference>
<dbReference type="SUPFAM" id="SSF50156">
    <property type="entry name" value="PDZ domain-like"/>
    <property type="match status" value="2"/>
</dbReference>
<dbReference type="Gene3D" id="3.40.30.10">
    <property type="entry name" value="Glutaredoxin"/>
    <property type="match status" value="1"/>
</dbReference>
<dbReference type="NCBIfam" id="NF041199">
    <property type="entry name" value="trx7_PDZ_seleno"/>
    <property type="match status" value="1"/>
</dbReference>
<dbReference type="InterPro" id="IPR036249">
    <property type="entry name" value="Thioredoxin-like_sf"/>
</dbReference>
<dbReference type="PANTHER" id="PTHR22939:SF129">
    <property type="entry name" value="SERINE PROTEASE HTRA2, MITOCHONDRIAL"/>
    <property type="match status" value="1"/>
</dbReference>
<dbReference type="GO" id="GO:0008236">
    <property type="term" value="F:serine-type peptidase activity"/>
    <property type="evidence" value="ECO:0007669"/>
    <property type="project" value="UniProtKB-KW"/>
</dbReference>
<dbReference type="SMART" id="SM00228">
    <property type="entry name" value="PDZ"/>
    <property type="match status" value="2"/>
</dbReference>
<dbReference type="SUPFAM" id="SSF52833">
    <property type="entry name" value="Thioredoxin-like"/>
    <property type="match status" value="1"/>
</dbReference>